<dbReference type="AlphaFoldDB" id="A0A974D6W9"/>
<dbReference type="Proteomes" id="UP000694892">
    <property type="component" value="Chromosome 4L"/>
</dbReference>
<gene>
    <name evidence="2" type="ORF">XELAEV_18023568mg</name>
</gene>
<feature type="transmembrane region" description="Helical" evidence="1">
    <location>
        <begin position="34"/>
        <end position="52"/>
    </location>
</feature>
<accession>A0A974D6W9</accession>
<sequence length="88" mass="10184">MVKFVTFFQHLIGNICHSLVVTFLPSEYSPTLDMLFPITIHAEVTFWVLLLFHSFCSKKVTSTYLLTFYTVEVGQRVLFLLLLILITP</sequence>
<evidence type="ECO:0000256" key="1">
    <source>
        <dbReference type="SAM" id="Phobius"/>
    </source>
</evidence>
<protein>
    <submittedName>
        <fullName evidence="2">Uncharacterized protein</fullName>
    </submittedName>
</protein>
<keyword evidence="1" id="KW-0472">Membrane</keyword>
<feature type="transmembrane region" description="Helical" evidence="1">
    <location>
        <begin position="64"/>
        <end position="86"/>
    </location>
</feature>
<name>A0A974D6W9_XENLA</name>
<dbReference type="EMBL" id="CM004472">
    <property type="protein sequence ID" value="OCT85401.1"/>
    <property type="molecule type" value="Genomic_DNA"/>
</dbReference>
<evidence type="ECO:0000313" key="3">
    <source>
        <dbReference type="Proteomes" id="UP000694892"/>
    </source>
</evidence>
<evidence type="ECO:0000313" key="2">
    <source>
        <dbReference type="EMBL" id="OCT85401.1"/>
    </source>
</evidence>
<organism evidence="2 3">
    <name type="scientific">Xenopus laevis</name>
    <name type="common">African clawed frog</name>
    <dbReference type="NCBI Taxonomy" id="8355"/>
    <lineage>
        <taxon>Eukaryota</taxon>
        <taxon>Metazoa</taxon>
        <taxon>Chordata</taxon>
        <taxon>Craniata</taxon>
        <taxon>Vertebrata</taxon>
        <taxon>Euteleostomi</taxon>
        <taxon>Amphibia</taxon>
        <taxon>Batrachia</taxon>
        <taxon>Anura</taxon>
        <taxon>Pipoidea</taxon>
        <taxon>Pipidae</taxon>
        <taxon>Xenopodinae</taxon>
        <taxon>Xenopus</taxon>
        <taxon>Xenopus</taxon>
    </lineage>
</organism>
<reference evidence="3" key="1">
    <citation type="journal article" date="2016" name="Nature">
        <title>Genome evolution in the allotetraploid frog Xenopus laevis.</title>
        <authorList>
            <person name="Session A.M."/>
            <person name="Uno Y."/>
            <person name="Kwon T."/>
            <person name="Chapman J.A."/>
            <person name="Toyoda A."/>
            <person name="Takahashi S."/>
            <person name="Fukui A."/>
            <person name="Hikosaka A."/>
            <person name="Suzuki A."/>
            <person name="Kondo M."/>
            <person name="van Heeringen S.J."/>
            <person name="Quigley I."/>
            <person name="Heinz S."/>
            <person name="Ogino H."/>
            <person name="Ochi H."/>
            <person name="Hellsten U."/>
            <person name="Lyons J.B."/>
            <person name="Simakov O."/>
            <person name="Putnam N."/>
            <person name="Stites J."/>
            <person name="Kuroki Y."/>
            <person name="Tanaka T."/>
            <person name="Michiue T."/>
            <person name="Watanabe M."/>
            <person name="Bogdanovic O."/>
            <person name="Lister R."/>
            <person name="Georgiou G."/>
            <person name="Paranjpe S.S."/>
            <person name="van Kruijsbergen I."/>
            <person name="Shu S."/>
            <person name="Carlson J."/>
            <person name="Kinoshita T."/>
            <person name="Ohta Y."/>
            <person name="Mawaribuchi S."/>
            <person name="Jenkins J."/>
            <person name="Grimwood J."/>
            <person name="Schmutz J."/>
            <person name="Mitros T."/>
            <person name="Mozaffari S.V."/>
            <person name="Suzuki Y."/>
            <person name="Haramoto Y."/>
            <person name="Yamamoto T.S."/>
            <person name="Takagi C."/>
            <person name="Heald R."/>
            <person name="Miller K."/>
            <person name="Haudenschild C."/>
            <person name="Kitzman J."/>
            <person name="Nakayama T."/>
            <person name="Izutsu Y."/>
            <person name="Robert J."/>
            <person name="Fortriede J."/>
            <person name="Burns K."/>
            <person name="Lotay V."/>
            <person name="Karimi K."/>
            <person name="Yasuoka Y."/>
            <person name="Dichmann D.S."/>
            <person name="Flajnik M.F."/>
            <person name="Houston D.W."/>
            <person name="Shendure J."/>
            <person name="DuPasquier L."/>
            <person name="Vize P.D."/>
            <person name="Zorn A.M."/>
            <person name="Ito M."/>
            <person name="Marcotte E.M."/>
            <person name="Wallingford J.B."/>
            <person name="Ito Y."/>
            <person name="Asashima M."/>
            <person name="Ueno N."/>
            <person name="Matsuda Y."/>
            <person name="Veenstra G.J."/>
            <person name="Fujiyama A."/>
            <person name="Harland R.M."/>
            <person name="Taira M."/>
            <person name="Rokhsar D.S."/>
        </authorList>
    </citation>
    <scope>NUCLEOTIDE SEQUENCE [LARGE SCALE GENOMIC DNA]</scope>
    <source>
        <strain evidence="3">J</strain>
    </source>
</reference>
<keyword evidence="1" id="KW-1133">Transmembrane helix</keyword>
<proteinExistence type="predicted"/>
<keyword evidence="1" id="KW-0812">Transmembrane</keyword>